<dbReference type="InterPro" id="IPR012001">
    <property type="entry name" value="Thiamin_PyroP_enz_TPP-bd_dom"/>
</dbReference>
<feature type="region of interest" description="Disordered" evidence="7">
    <location>
        <begin position="260"/>
        <end position="282"/>
    </location>
</feature>
<dbReference type="Proteomes" id="UP001500984">
    <property type="component" value="Unassembled WGS sequence"/>
</dbReference>
<sequence length="801" mass="81416">MNVSTAIAQAIVRGLIRAGVEDFVVSPGSRSAPLTYAIGALAQAGRVRAHVRIDERDAAFTALGLARAGRLAGRERPVAIVTTSGSAVGNLHPAVMEAAHSHVPLIVLSADRPARLRGTGANQTLDAQHRSLPEAVAAWDVHVPGPERTREFPDADGVVRFTAVTGGPELSARAAEQLAAQAVRTAWGERRVQDCGAGDHAWREKAAEMGADHCGSGGLRLDDALPGPVQINVQFDVPLVPEAADLDPAVILDGDDCDAGGSEAAHRTGEAATAHGVGEADAGGAGGVSEACALAEPTDADGGEPPRPADRKALLTRIRTALLAPETRAVLVAGDDLGFASPTAAALAGEFVLPVFAEPSSALASLPQVVPAHARVLAAPGTAALREEITHVLVAGRPTLSRPVAALLDREDVERIDLPYAVDGIGAPAASGRGTSESSGDDAHTPVRTGGPMGADVLAAPAVAPAAAVAPNLVASAAAASAVSDASVASDVSGAGDLEMTASAAAERCNEWWEGWRQAAEACLGEAVPATSTPEAGLSAAGRQCTGQHTRTEQPRTEGRPRTEHTVGQPCVERAAAQPALDSPALDGAAAARAVLERPGVVFAASSNTIRLLAAEQRPQHPARVLASRGLAGIDGLIATASGLALGLEDEAACGPDEAGAGEPAPCCGGSGPRPGESTPPQSERVPHGSTPVRLLVGDLAALHDLGGFLIPAHERRPHLQIVVLNDDGGAIFSGLEHSAEHLRPYFDRFFATPHGYRLAEAARSLGWEAQTVESGAPGAAAALAAFLDSGEPGLLEVRLP</sequence>
<evidence type="ECO:0000256" key="1">
    <source>
        <dbReference type="ARBA" id="ARBA00022679"/>
    </source>
</evidence>
<feature type="region of interest" description="Disordered" evidence="7">
    <location>
        <begin position="427"/>
        <end position="447"/>
    </location>
</feature>
<evidence type="ECO:0000256" key="3">
    <source>
        <dbReference type="ARBA" id="ARBA00022842"/>
    </source>
</evidence>
<dbReference type="CDD" id="cd07037">
    <property type="entry name" value="TPP_PYR_MenD"/>
    <property type="match status" value="1"/>
</dbReference>
<feature type="domain" description="Thiamine pyrophosphate enzyme N-terminal TPP-binding" evidence="8">
    <location>
        <begin position="7"/>
        <end position="128"/>
    </location>
</feature>
<name>A0ABP5IJ44_9MICO</name>
<keyword evidence="5 6" id="KW-0464">Manganese</keyword>
<comment type="catalytic activity">
    <reaction evidence="6">
        <text>isochorismate + 2-oxoglutarate + H(+) = 5-enolpyruvoyl-6-hydroxy-2-succinyl-cyclohex-3-ene-1-carboxylate + CO2</text>
        <dbReference type="Rhea" id="RHEA:25593"/>
        <dbReference type="ChEBI" id="CHEBI:15378"/>
        <dbReference type="ChEBI" id="CHEBI:16526"/>
        <dbReference type="ChEBI" id="CHEBI:16810"/>
        <dbReference type="ChEBI" id="CHEBI:29780"/>
        <dbReference type="ChEBI" id="CHEBI:58818"/>
        <dbReference type="EC" id="2.2.1.9"/>
    </reaction>
</comment>
<keyword evidence="1 6" id="KW-0808">Transferase</keyword>
<dbReference type="PANTHER" id="PTHR42916">
    <property type="entry name" value="2-SUCCINYL-5-ENOLPYRUVYL-6-HYDROXY-3-CYCLOHEXENE-1-CARBOXYLATE SYNTHASE"/>
    <property type="match status" value="1"/>
</dbReference>
<comment type="caution">
    <text evidence="9">The sequence shown here is derived from an EMBL/GenBank/DDBJ whole genome shotgun (WGS) entry which is preliminary data.</text>
</comment>
<feature type="compositionally biased region" description="Basic and acidic residues" evidence="7">
    <location>
        <begin position="550"/>
        <end position="565"/>
    </location>
</feature>
<dbReference type="HAMAP" id="MF_01659">
    <property type="entry name" value="MenD"/>
    <property type="match status" value="1"/>
</dbReference>
<keyword evidence="6" id="KW-0474">Menaquinone biosynthesis</keyword>
<comment type="cofactor">
    <cofactor evidence="6">
        <name>thiamine diphosphate</name>
        <dbReference type="ChEBI" id="CHEBI:58937"/>
    </cofactor>
    <text evidence="6">Binds 1 thiamine pyrophosphate per subunit.</text>
</comment>
<evidence type="ECO:0000256" key="7">
    <source>
        <dbReference type="SAM" id="MobiDB-lite"/>
    </source>
</evidence>
<keyword evidence="4 6" id="KW-0786">Thiamine pyrophosphate</keyword>
<evidence type="ECO:0000256" key="6">
    <source>
        <dbReference type="HAMAP-Rule" id="MF_01659"/>
    </source>
</evidence>
<gene>
    <name evidence="6" type="primary">menD</name>
    <name evidence="9" type="ORF">GCM10009823_22210</name>
</gene>
<feature type="region of interest" description="Disordered" evidence="7">
    <location>
        <begin position="533"/>
        <end position="569"/>
    </location>
</feature>
<comment type="similarity">
    <text evidence="6">Belongs to the TPP enzyme family. MenD subfamily.</text>
</comment>
<dbReference type="Pfam" id="PF02776">
    <property type="entry name" value="TPP_enzyme_N"/>
    <property type="match status" value="1"/>
</dbReference>
<accession>A0ABP5IJ44</accession>
<proteinExistence type="inferred from homology"/>
<dbReference type="PANTHER" id="PTHR42916:SF1">
    <property type="entry name" value="PROTEIN PHYLLO, CHLOROPLASTIC"/>
    <property type="match status" value="1"/>
</dbReference>
<comment type="subunit">
    <text evidence="6">Homodimer.</text>
</comment>
<dbReference type="RefSeq" id="WP_344337263.1">
    <property type="nucleotide sequence ID" value="NZ_BAAAPZ010000008.1"/>
</dbReference>
<protein>
    <recommendedName>
        <fullName evidence="6">2-succinyl-5-enolpyruvyl-6-hydroxy-3-cyclohexene-1-carboxylate synthase</fullName>
        <shortName evidence="6">SEPHCHC synthase</shortName>
        <ecNumber evidence="6">2.2.1.9</ecNumber>
    </recommendedName>
    <alternativeName>
        <fullName evidence="6">Menaquinone biosynthesis protein MenD</fullName>
    </alternativeName>
</protein>
<keyword evidence="2 6" id="KW-0479">Metal-binding</keyword>
<feature type="compositionally biased region" description="Low complexity" evidence="7">
    <location>
        <begin position="658"/>
        <end position="668"/>
    </location>
</feature>
<dbReference type="SUPFAM" id="SSF52518">
    <property type="entry name" value="Thiamin diphosphate-binding fold (THDP-binding)"/>
    <property type="match status" value="2"/>
</dbReference>
<comment type="pathway">
    <text evidence="6">Quinol/quinone metabolism; 1,4-dihydroxy-2-naphthoate biosynthesis; 1,4-dihydroxy-2-naphthoate from chorismate: step 2/7.</text>
</comment>
<reference evidence="10" key="1">
    <citation type="journal article" date="2019" name="Int. J. Syst. Evol. Microbiol.">
        <title>The Global Catalogue of Microorganisms (GCM) 10K type strain sequencing project: providing services to taxonomists for standard genome sequencing and annotation.</title>
        <authorList>
            <consortium name="The Broad Institute Genomics Platform"/>
            <consortium name="The Broad Institute Genome Sequencing Center for Infectious Disease"/>
            <person name="Wu L."/>
            <person name="Ma J."/>
        </authorList>
    </citation>
    <scope>NUCLEOTIDE SEQUENCE [LARGE SCALE GENOMIC DNA]</scope>
    <source>
        <strain evidence="10">JCM 15900</strain>
    </source>
</reference>
<comment type="function">
    <text evidence="6">Catalyzes the thiamine diphosphate-dependent decarboxylation of 2-oxoglutarate and the subsequent addition of the resulting succinic semialdehyde-thiamine pyrophosphate anion to isochorismate to yield 2-succinyl-5-enolpyruvyl-6-hydroxy-3-cyclohexene-1-carboxylate (SEPHCHC).</text>
</comment>
<feature type="region of interest" description="Disordered" evidence="7">
    <location>
        <begin position="656"/>
        <end position="689"/>
    </location>
</feature>
<comment type="pathway">
    <text evidence="6">Quinol/quinone metabolism; menaquinone biosynthesis.</text>
</comment>
<evidence type="ECO:0000256" key="4">
    <source>
        <dbReference type="ARBA" id="ARBA00023052"/>
    </source>
</evidence>
<dbReference type="InterPro" id="IPR004433">
    <property type="entry name" value="MenaQ_synth_MenD"/>
</dbReference>
<organism evidence="9 10">
    <name type="scientific">Brevibacterium salitolerans</name>
    <dbReference type="NCBI Taxonomy" id="1403566"/>
    <lineage>
        <taxon>Bacteria</taxon>
        <taxon>Bacillati</taxon>
        <taxon>Actinomycetota</taxon>
        <taxon>Actinomycetes</taxon>
        <taxon>Micrococcales</taxon>
        <taxon>Brevibacteriaceae</taxon>
        <taxon>Brevibacterium</taxon>
    </lineage>
</organism>
<keyword evidence="10" id="KW-1185">Reference proteome</keyword>
<evidence type="ECO:0000259" key="8">
    <source>
        <dbReference type="Pfam" id="PF02776"/>
    </source>
</evidence>
<comment type="cofactor">
    <cofactor evidence="6">
        <name>Mg(2+)</name>
        <dbReference type="ChEBI" id="CHEBI:18420"/>
    </cofactor>
    <cofactor evidence="6">
        <name>Mn(2+)</name>
        <dbReference type="ChEBI" id="CHEBI:29035"/>
    </cofactor>
</comment>
<dbReference type="EC" id="2.2.1.9" evidence="6"/>
<dbReference type="EMBL" id="BAAAPZ010000008">
    <property type="protein sequence ID" value="GAA2100057.1"/>
    <property type="molecule type" value="Genomic_DNA"/>
</dbReference>
<evidence type="ECO:0000313" key="10">
    <source>
        <dbReference type="Proteomes" id="UP001500984"/>
    </source>
</evidence>
<dbReference type="Gene3D" id="3.40.50.970">
    <property type="match status" value="2"/>
</dbReference>
<keyword evidence="3 6" id="KW-0460">Magnesium</keyword>
<dbReference type="InterPro" id="IPR029061">
    <property type="entry name" value="THDP-binding"/>
</dbReference>
<evidence type="ECO:0000256" key="5">
    <source>
        <dbReference type="ARBA" id="ARBA00023211"/>
    </source>
</evidence>
<evidence type="ECO:0000313" key="9">
    <source>
        <dbReference type="EMBL" id="GAA2100057.1"/>
    </source>
</evidence>
<evidence type="ECO:0000256" key="2">
    <source>
        <dbReference type="ARBA" id="ARBA00022723"/>
    </source>
</evidence>